<feature type="compositionally biased region" description="Low complexity" evidence="11">
    <location>
        <begin position="438"/>
        <end position="451"/>
    </location>
</feature>
<feature type="compositionally biased region" description="Basic and acidic residues" evidence="11">
    <location>
        <begin position="650"/>
        <end position="661"/>
    </location>
</feature>
<dbReference type="FunCoup" id="F7B7P8">
    <property type="interactions" value="519"/>
</dbReference>
<dbReference type="eggNOG" id="ENOG502QU7X">
    <property type="taxonomic scope" value="Eukaryota"/>
</dbReference>
<dbReference type="GO" id="GO:0010719">
    <property type="term" value="P:negative regulation of epithelial to mesenchymal transition"/>
    <property type="evidence" value="ECO:0007669"/>
    <property type="project" value="Ensembl"/>
</dbReference>
<evidence type="ECO:0000256" key="7">
    <source>
        <dbReference type="ARBA" id="ARBA00023159"/>
    </source>
</evidence>
<dbReference type="GO" id="GO:0001228">
    <property type="term" value="F:DNA-binding transcription activator activity, RNA polymerase II-specific"/>
    <property type="evidence" value="ECO:0000318"/>
    <property type="project" value="GO_Central"/>
</dbReference>
<evidence type="ECO:0000256" key="4">
    <source>
        <dbReference type="ARBA" id="ARBA00022782"/>
    </source>
</evidence>
<protein>
    <recommendedName>
        <fullName evidence="10">Zinc finger protein 750</fullName>
    </recommendedName>
</protein>
<keyword evidence="9" id="KW-0539">Nucleus</keyword>
<feature type="region of interest" description="Disordered" evidence="11">
    <location>
        <begin position="359"/>
        <end position="542"/>
    </location>
</feature>
<dbReference type="GO" id="GO:0045944">
    <property type="term" value="P:positive regulation of transcription by RNA polymerase II"/>
    <property type="evidence" value="ECO:0000318"/>
    <property type="project" value="GO_Central"/>
</dbReference>
<feature type="compositionally biased region" description="Polar residues" evidence="11">
    <location>
        <begin position="421"/>
        <end position="430"/>
    </location>
</feature>
<feature type="domain" description="Zinc finger protein 750-like zinc finger" evidence="12">
    <location>
        <begin position="6"/>
        <end position="57"/>
    </location>
</feature>
<keyword evidence="6" id="KW-0805">Transcription regulation</keyword>
<dbReference type="InParanoid" id="F7B7P8"/>
<feature type="region of interest" description="Disordered" evidence="11">
    <location>
        <begin position="564"/>
        <end position="632"/>
    </location>
</feature>
<proteinExistence type="predicted"/>
<feature type="region of interest" description="Disordered" evidence="11">
    <location>
        <begin position="647"/>
        <end position="724"/>
    </location>
</feature>
<dbReference type="OMA" id="PSAYDHY"/>
<evidence type="ECO:0000256" key="10">
    <source>
        <dbReference type="ARBA" id="ARBA00040216"/>
    </source>
</evidence>
<keyword evidence="2" id="KW-0479">Metal-binding</keyword>
<dbReference type="HOGENOM" id="CLU_023455_0_0_1"/>
<evidence type="ECO:0000256" key="3">
    <source>
        <dbReference type="ARBA" id="ARBA00022771"/>
    </source>
</evidence>
<feature type="compositionally biased region" description="Polar residues" evidence="11">
    <location>
        <begin position="87"/>
        <end position="99"/>
    </location>
</feature>
<dbReference type="AlphaFoldDB" id="F7B7P8"/>
<dbReference type="KEGG" id="oaa:103170074"/>
<feature type="compositionally biased region" description="Basic and acidic residues" evidence="11">
    <location>
        <begin position="391"/>
        <end position="403"/>
    </location>
</feature>
<evidence type="ECO:0000256" key="5">
    <source>
        <dbReference type="ARBA" id="ARBA00022833"/>
    </source>
</evidence>
<dbReference type="InterPro" id="IPR039064">
    <property type="entry name" value="ZNF750_Znf"/>
</dbReference>
<dbReference type="Bgee" id="ENSOANG00000003295">
    <property type="expression patterns" value="Expressed in endometrium and 1 other cell type or tissue"/>
</dbReference>
<dbReference type="STRING" id="9258.ENSOANP00000005225"/>
<feature type="region of interest" description="Disordered" evidence="11">
    <location>
        <begin position="121"/>
        <end position="147"/>
    </location>
</feature>
<dbReference type="InterPro" id="IPR039363">
    <property type="entry name" value="ZNF750"/>
</dbReference>
<dbReference type="GO" id="GO:0001227">
    <property type="term" value="F:DNA-binding transcription repressor activity, RNA polymerase II-specific"/>
    <property type="evidence" value="ECO:0007669"/>
    <property type="project" value="Ensembl"/>
</dbReference>
<dbReference type="GO" id="GO:0008270">
    <property type="term" value="F:zinc ion binding"/>
    <property type="evidence" value="ECO:0007669"/>
    <property type="project" value="UniProtKB-KW"/>
</dbReference>
<dbReference type="GO" id="GO:0010628">
    <property type="term" value="P:positive regulation of gene expression"/>
    <property type="evidence" value="ECO:0007669"/>
    <property type="project" value="Ensembl"/>
</dbReference>
<organism evidence="13 14">
    <name type="scientific">Ornithorhynchus anatinus</name>
    <name type="common">Duckbill platypus</name>
    <dbReference type="NCBI Taxonomy" id="9258"/>
    <lineage>
        <taxon>Eukaryota</taxon>
        <taxon>Metazoa</taxon>
        <taxon>Chordata</taxon>
        <taxon>Craniata</taxon>
        <taxon>Vertebrata</taxon>
        <taxon>Euteleostomi</taxon>
        <taxon>Mammalia</taxon>
        <taxon>Monotremata</taxon>
        <taxon>Ornithorhynchidae</taxon>
        <taxon>Ornithorhynchus</taxon>
    </lineage>
</organism>
<evidence type="ECO:0000259" key="12">
    <source>
        <dbReference type="Pfam" id="PF15269"/>
    </source>
</evidence>
<dbReference type="PANTHER" id="PTHR14678:SF1">
    <property type="entry name" value="ZINC FINGER PROTEIN 750"/>
    <property type="match status" value="1"/>
</dbReference>
<evidence type="ECO:0000313" key="14">
    <source>
        <dbReference type="Proteomes" id="UP000002279"/>
    </source>
</evidence>
<evidence type="ECO:0000256" key="9">
    <source>
        <dbReference type="ARBA" id="ARBA00023242"/>
    </source>
</evidence>
<evidence type="ECO:0000313" key="13">
    <source>
        <dbReference type="Ensembl" id="ENSOANP00000005225.3"/>
    </source>
</evidence>
<dbReference type="GeneTree" id="ENSGT00530000063870"/>
<dbReference type="RefSeq" id="XP_007664689.2">
    <property type="nucleotide sequence ID" value="XM_007666499.4"/>
</dbReference>
<dbReference type="GO" id="GO:0061436">
    <property type="term" value="P:establishment of skin barrier"/>
    <property type="evidence" value="ECO:0007669"/>
    <property type="project" value="Ensembl"/>
</dbReference>
<dbReference type="Ensembl" id="ENSOANT00000005226.3">
    <property type="protein sequence ID" value="ENSOANP00000005225.3"/>
    <property type="gene ID" value="ENSOANG00000003295.3"/>
</dbReference>
<keyword evidence="8" id="KW-0804">Transcription</keyword>
<dbReference type="GO" id="GO:1990841">
    <property type="term" value="F:promoter-specific chromatin binding"/>
    <property type="evidence" value="ECO:0000318"/>
    <property type="project" value="GO_Central"/>
</dbReference>
<dbReference type="CTD" id="79755"/>
<reference evidence="13 14" key="1">
    <citation type="journal article" date="2008" name="Nature">
        <title>Genome analysis of the platypus reveals unique signatures of evolution.</title>
        <authorList>
            <person name="Warren W.C."/>
            <person name="Hillier L.W."/>
            <person name="Marshall Graves J.A."/>
            <person name="Birney E."/>
            <person name="Ponting C.P."/>
            <person name="Grutzner F."/>
            <person name="Belov K."/>
            <person name="Miller W."/>
            <person name="Clarke L."/>
            <person name="Chinwalla A.T."/>
            <person name="Yang S.P."/>
            <person name="Heger A."/>
            <person name="Locke D.P."/>
            <person name="Miethke P."/>
            <person name="Waters P.D."/>
            <person name="Veyrunes F."/>
            <person name="Fulton L."/>
            <person name="Fulton B."/>
            <person name="Graves T."/>
            <person name="Wallis J."/>
            <person name="Puente X.S."/>
            <person name="Lopez-Otin C."/>
            <person name="Ordonez G.R."/>
            <person name="Eichler E.E."/>
            <person name="Chen L."/>
            <person name="Cheng Z."/>
            <person name="Deakin J.E."/>
            <person name="Alsop A."/>
            <person name="Thompson K."/>
            <person name="Kirby P."/>
            <person name="Papenfuss A.T."/>
            <person name="Wakefield M.J."/>
            <person name="Olender T."/>
            <person name="Lancet D."/>
            <person name="Huttley G.A."/>
            <person name="Smit A.F."/>
            <person name="Pask A."/>
            <person name="Temple-Smith P."/>
            <person name="Batzer M.A."/>
            <person name="Walker J.A."/>
            <person name="Konkel M.K."/>
            <person name="Harris R.S."/>
            <person name="Whittington C.M."/>
            <person name="Wong E.S."/>
            <person name="Gemmell N.J."/>
            <person name="Buschiazzo E."/>
            <person name="Vargas Jentzsch I.M."/>
            <person name="Merkel A."/>
            <person name="Schmitz J."/>
            <person name="Zemann A."/>
            <person name="Churakov G."/>
            <person name="Kriegs J.O."/>
            <person name="Brosius J."/>
            <person name="Murchison E.P."/>
            <person name="Sachidanandam R."/>
            <person name="Smith C."/>
            <person name="Hannon G.J."/>
            <person name="Tsend-Ayush E."/>
            <person name="McMillan D."/>
            <person name="Attenborough R."/>
            <person name="Rens W."/>
            <person name="Ferguson-Smith M."/>
            <person name="Lefevre C.M."/>
            <person name="Sharp J.A."/>
            <person name="Nicholas K.R."/>
            <person name="Ray D.A."/>
            <person name="Kube M."/>
            <person name="Reinhardt R."/>
            <person name="Pringle T.H."/>
            <person name="Taylor J."/>
            <person name="Jones R.C."/>
            <person name="Nixon B."/>
            <person name="Dacheux J.L."/>
            <person name="Niwa H."/>
            <person name="Sekita Y."/>
            <person name="Huang X."/>
            <person name="Stark A."/>
            <person name="Kheradpour P."/>
            <person name="Kellis M."/>
            <person name="Flicek P."/>
            <person name="Chen Y."/>
            <person name="Webber C."/>
            <person name="Hardison R."/>
            <person name="Nelson J."/>
            <person name="Hallsworth-Pepin K."/>
            <person name="Delehaunty K."/>
            <person name="Markovic C."/>
            <person name="Minx P."/>
            <person name="Feng Y."/>
            <person name="Kremitzki C."/>
            <person name="Mitreva M."/>
            <person name="Glasscock J."/>
            <person name="Wylie T."/>
            <person name="Wohldmann P."/>
            <person name="Thiru P."/>
            <person name="Nhan M.N."/>
            <person name="Pohl C.S."/>
            <person name="Smith S.M."/>
            <person name="Hou S."/>
            <person name="Nefedov M."/>
            <person name="de Jong P.J."/>
            <person name="Renfree M.B."/>
            <person name="Mardis E.R."/>
            <person name="Wilson R.K."/>
        </authorList>
    </citation>
    <scope>NUCLEOTIDE SEQUENCE [LARGE SCALE GENOMIC DNA]</scope>
    <source>
        <strain evidence="13 14">Glennie</strain>
    </source>
</reference>
<dbReference type="GO" id="GO:2000304">
    <property type="term" value="P:positive regulation of ceramide biosynthetic process"/>
    <property type="evidence" value="ECO:0007669"/>
    <property type="project" value="Ensembl"/>
</dbReference>
<dbReference type="GO" id="GO:0044091">
    <property type="term" value="P:membrane biogenesis"/>
    <property type="evidence" value="ECO:0007669"/>
    <property type="project" value="Ensembl"/>
</dbReference>
<dbReference type="GeneID" id="103170074"/>
<keyword evidence="5" id="KW-0862">Zinc</keyword>
<reference evidence="13" key="3">
    <citation type="submission" date="2025-09" db="UniProtKB">
        <authorList>
            <consortium name="Ensembl"/>
        </authorList>
    </citation>
    <scope>IDENTIFICATION</scope>
    <source>
        <strain evidence="13">Glennie</strain>
    </source>
</reference>
<evidence type="ECO:0000256" key="1">
    <source>
        <dbReference type="ARBA" id="ARBA00004123"/>
    </source>
</evidence>
<dbReference type="GO" id="GO:0000978">
    <property type="term" value="F:RNA polymerase II cis-regulatory region sequence-specific DNA binding"/>
    <property type="evidence" value="ECO:0000318"/>
    <property type="project" value="GO_Central"/>
</dbReference>
<keyword evidence="7" id="KW-0010">Activator</keyword>
<evidence type="ECO:0000256" key="8">
    <source>
        <dbReference type="ARBA" id="ARBA00023163"/>
    </source>
</evidence>
<dbReference type="GO" id="GO:0030154">
    <property type="term" value="P:cell differentiation"/>
    <property type="evidence" value="ECO:0007669"/>
    <property type="project" value="UniProtKB-KW"/>
</dbReference>
<accession>F7B7P8</accession>
<dbReference type="PANTHER" id="PTHR14678">
    <property type="entry name" value="PROLINE-RICH PROTEIN 35-RELATED"/>
    <property type="match status" value="1"/>
</dbReference>
<keyword evidence="3" id="KW-0863">Zinc-finger</keyword>
<feature type="compositionally biased region" description="Basic and acidic residues" evidence="11">
    <location>
        <begin position="618"/>
        <end position="632"/>
    </location>
</feature>
<dbReference type="GO" id="GO:0005634">
    <property type="term" value="C:nucleus"/>
    <property type="evidence" value="ECO:0000318"/>
    <property type="project" value="GO_Central"/>
</dbReference>
<feature type="region of interest" description="Disordered" evidence="11">
    <location>
        <begin position="85"/>
        <end position="106"/>
    </location>
</feature>
<reference evidence="13" key="2">
    <citation type="submission" date="2025-08" db="UniProtKB">
        <authorList>
            <consortium name="Ensembl"/>
        </authorList>
    </citation>
    <scope>IDENTIFICATION</scope>
    <source>
        <strain evidence="13">Glennie</strain>
    </source>
</reference>
<evidence type="ECO:0000256" key="6">
    <source>
        <dbReference type="ARBA" id="ARBA00023015"/>
    </source>
</evidence>
<dbReference type="Proteomes" id="UP000002279">
    <property type="component" value="Chromosome 15"/>
</dbReference>
<dbReference type="OrthoDB" id="8933073at2759"/>
<keyword evidence="4" id="KW-0221">Differentiation</keyword>
<evidence type="ECO:0000256" key="11">
    <source>
        <dbReference type="SAM" id="MobiDB-lite"/>
    </source>
</evidence>
<evidence type="ECO:0000256" key="2">
    <source>
        <dbReference type="ARBA" id="ARBA00022723"/>
    </source>
</evidence>
<comment type="subcellular location">
    <subcellularLocation>
        <location evidence="1">Nucleus</location>
    </subcellularLocation>
</comment>
<sequence length="724" mass="78396">MSLLKERKPKKPHYIPRPPGKPFKYKCFQCPFTCNEKSHLFNHMKYGLCKNSITLVSEQDRGPKCSKSNSLEPKQTNQIEALVKPTASKSTPNGLSSLDSKLPPGFAKEDVKENLEFQNHVSKKAPEQKAGPPKDIAPPGPEGAINGGIIQPVLEGVVRPSAFIPVGEHRLKGPEGHDVSEMLSASNSASKSSSFHAKSAFHAPGHPWKPGSTFLPPEFPPKIPSAKGFGSVPPYIQPMIPEYPPHFYTEHGLATLYSPYLLPGNSPECENSLLSVYGAHDQRHFLPHPGPLPKTLNPSPATYEHYRFFQQYHSNLPMPYGFYRPTETAFSSYSLKLPHVASITREQSSHLLEETTLLYPASSSPSRPHPLASHKRPADYEKENPLLPAKDLAKDEQNEREGAKMSPRAGTAATGSPGRPSPTNFPQTSHACEGLFDLSSKPSSGPLGKPPQAEETFVACKPLRRSVEPPNPEMQPCREASPESINVTDEGGHLESGSPSDVPEDSSLNTEDEPGITPLNLSKKPSAKGIQDRGYKSTAPLESRDFMVLQDVPLNLSVRDSCNSARLQPPLHSPPREAEAAAHQKAGGGSCEAECHPPSHPQRNSDCGDPSHPAPPSEAHDLRIVDSTDDQKQTAAVALCQLAAYSPAKGRGESEEADCRDPASQAGEAPVGSSDAQESPSLPKTKAPKRTNQKEAAKSQSGAKKGKPNDSGRVFTLRKRTRLS</sequence>
<keyword evidence="14" id="KW-1185">Reference proteome</keyword>
<gene>
    <name evidence="13" type="primary">ZNF750</name>
</gene>
<dbReference type="Pfam" id="PF15269">
    <property type="entry name" value="zf-C2H2_7"/>
    <property type="match status" value="1"/>
</dbReference>
<dbReference type="GO" id="GO:0008544">
    <property type="term" value="P:epidermis development"/>
    <property type="evidence" value="ECO:0000318"/>
    <property type="project" value="GO_Central"/>
</dbReference>
<name>F7B7P8_ORNAN</name>